<dbReference type="Pfam" id="PF00704">
    <property type="entry name" value="Glyco_hydro_18"/>
    <property type="match status" value="1"/>
</dbReference>
<organism evidence="2 3">
    <name type="scientific">Coccidioides immitis H538.4</name>
    <dbReference type="NCBI Taxonomy" id="396776"/>
    <lineage>
        <taxon>Eukaryota</taxon>
        <taxon>Fungi</taxon>
        <taxon>Dikarya</taxon>
        <taxon>Ascomycota</taxon>
        <taxon>Pezizomycotina</taxon>
        <taxon>Eurotiomycetes</taxon>
        <taxon>Eurotiomycetidae</taxon>
        <taxon>Onygenales</taxon>
        <taxon>Onygenaceae</taxon>
        <taxon>Coccidioides</taxon>
    </lineage>
</organism>
<feature type="domain" description="GH18" evidence="1">
    <location>
        <begin position="1"/>
        <end position="53"/>
    </location>
</feature>
<reference evidence="3" key="1">
    <citation type="journal article" date="2010" name="Genome Res.">
        <title>Population genomic sequencing of Coccidioides fungi reveals recent hybridization and transposon control.</title>
        <authorList>
            <person name="Neafsey D.E."/>
            <person name="Barker B.M."/>
            <person name="Sharpton T.J."/>
            <person name="Stajich J.E."/>
            <person name="Park D.J."/>
            <person name="Whiston E."/>
            <person name="Hung C.-Y."/>
            <person name="McMahan C."/>
            <person name="White J."/>
            <person name="Sykes S."/>
            <person name="Heiman D."/>
            <person name="Young S."/>
            <person name="Zeng Q."/>
            <person name="Abouelleil A."/>
            <person name="Aftuck L."/>
            <person name="Bessette D."/>
            <person name="Brown A."/>
            <person name="FitzGerald M."/>
            <person name="Lui A."/>
            <person name="Macdonald J.P."/>
            <person name="Priest M."/>
            <person name="Orbach M.J."/>
            <person name="Galgiani J.N."/>
            <person name="Kirkland T.N."/>
            <person name="Cole G.T."/>
            <person name="Birren B.W."/>
            <person name="Henn M.R."/>
            <person name="Taylor J.W."/>
            <person name="Rounsley S.D."/>
        </authorList>
    </citation>
    <scope>NUCLEOTIDE SEQUENCE [LARGE SCALE GENOMIC DNA]</scope>
    <source>
        <strain evidence="3">H538.4</strain>
    </source>
</reference>
<evidence type="ECO:0000259" key="1">
    <source>
        <dbReference type="PROSITE" id="PS51910"/>
    </source>
</evidence>
<sequence length="78" mass="8610">MISYDTPHMAQRKAEYIRNRGLGGAMWWELSGDHPVNHERSLINITIAGLGGTAGLDGSGNCLDYPASVYDNLKKQFE</sequence>
<gene>
    <name evidence="2" type="ORF">CIHG_10031</name>
</gene>
<evidence type="ECO:0000313" key="3">
    <source>
        <dbReference type="Proteomes" id="UP000054563"/>
    </source>
</evidence>
<dbReference type="Gene3D" id="3.20.20.80">
    <property type="entry name" value="Glycosidases"/>
    <property type="match status" value="1"/>
</dbReference>
<dbReference type="Proteomes" id="UP000054563">
    <property type="component" value="Unassembled WGS sequence"/>
</dbReference>
<dbReference type="SUPFAM" id="SSF51445">
    <property type="entry name" value="(Trans)glycosidases"/>
    <property type="match status" value="1"/>
</dbReference>
<dbReference type="EMBL" id="DS017057">
    <property type="protein sequence ID" value="KMU92169.1"/>
    <property type="molecule type" value="Genomic_DNA"/>
</dbReference>
<name>A0A0J8S743_COCIT</name>
<dbReference type="AlphaFoldDB" id="A0A0J8S743"/>
<evidence type="ECO:0000313" key="2">
    <source>
        <dbReference type="EMBL" id="KMU92169.1"/>
    </source>
</evidence>
<proteinExistence type="predicted"/>
<dbReference type="STRING" id="396776.A0A0J8S743"/>
<dbReference type="InterPro" id="IPR001223">
    <property type="entry name" value="Glyco_hydro18_cat"/>
</dbReference>
<dbReference type="PROSITE" id="PS51910">
    <property type="entry name" value="GH18_2"/>
    <property type="match status" value="1"/>
</dbReference>
<dbReference type="GO" id="GO:0005975">
    <property type="term" value="P:carbohydrate metabolic process"/>
    <property type="evidence" value="ECO:0007669"/>
    <property type="project" value="InterPro"/>
</dbReference>
<dbReference type="InterPro" id="IPR017853">
    <property type="entry name" value="GH"/>
</dbReference>
<accession>A0A0J8S743</accession>
<protein>
    <submittedName>
        <fullName evidence="2">Chitinase 1</fullName>
    </submittedName>
</protein>
<dbReference type="VEuPathDB" id="FungiDB:CIHG_10031"/>